<evidence type="ECO:0000256" key="2">
    <source>
        <dbReference type="SAM" id="SignalP"/>
    </source>
</evidence>
<feature type="region of interest" description="Disordered" evidence="1">
    <location>
        <begin position="184"/>
        <end position="242"/>
    </location>
</feature>
<evidence type="ECO:0000256" key="1">
    <source>
        <dbReference type="SAM" id="MobiDB-lite"/>
    </source>
</evidence>
<dbReference type="VEuPathDB" id="CryptoDB:Cvel_21706"/>
<dbReference type="EMBL" id="CDMZ01001169">
    <property type="protein sequence ID" value="CEM28385.1"/>
    <property type="molecule type" value="Genomic_DNA"/>
</dbReference>
<proteinExistence type="predicted"/>
<evidence type="ECO:0000313" key="3">
    <source>
        <dbReference type="EMBL" id="CEM28385.1"/>
    </source>
</evidence>
<accession>A0A0G4GG96</accession>
<name>A0A0G4GG96_9ALVE</name>
<protein>
    <submittedName>
        <fullName evidence="3">Uncharacterized protein</fullName>
    </submittedName>
</protein>
<organism evidence="3">
    <name type="scientific">Chromera velia CCMP2878</name>
    <dbReference type="NCBI Taxonomy" id="1169474"/>
    <lineage>
        <taxon>Eukaryota</taxon>
        <taxon>Sar</taxon>
        <taxon>Alveolata</taxon>
        <taxon>Colpodellida</taxon>
        <taxon>Chromeraceae</taxon>
        <taxon>Chromera</taxon>
    </lineage>
</organism>
<gene>
    <name evidence="3" type="ORF">Cvel_21706</name>
</gene>
<dbReference type="AlphaFoldDB" id="A0A0G4GG96"/>
<feature type="signal peptide" evidence="2">
    <location>
        <begin position="1"/>
        <end position="24"/>
    </location>
</feature>
<sequence length="242" mass="26797">MQPSYMSVSFVWVSLCSVLVGITARQVSGAFLLGKQERGFGFLASKRLYEDRQRDSMKSRLRYTHGRSLGARLRRGGREARLLFLSTPGDGSLPVSSTSRDSRSVHVLAASLEAQSVTARRDSRLFSSLSAPPLWLSSLFLRPDRREEEIESERESAGEIECEGCYEGARTRRGVEKILEGRRRASPCGRGRQRGRSVEMQPLRGTFQEGGGNAHPCNEKTPWGGGGRPGVKIAQQKEKPAE</sequence>
<keyword evidence="2" id="KW-0732">Signal</keyword>
<reference evidence="3" key="1">
    <citation type="submission" date="2014-11" db="EMBL/GenBank/DDBJ databases">
        <authorList>
            <person name="Otto D Thomas"/>
            <person name="Naeem Raeece"/>
        </authorList>
    </citation>
    <scope>NUCLEOTIDE SEQUENCE</scope>
</reference>
<feature type="chain" id="PRO_5005190628" evidence="2">
    <location>
        <begin position="25"/>
        <end position="242"/>
    </location>
</feature>